<keyword evidence="1" id="KW-0472">Membrane</keyword>
<keyword evidence="1" id="KW-0812">Transmembrane</keyword>
<keyword evidence="1" id="KW-1133">Transmembrane helix</keyword>
<evidence type="ECO:0000313" key="2">
    <source>
        <dbReference type="EMBL" id="CAB4129302.1"/>
    </source>
</evidence>
<accession>A0A6J5L6Z5</accession>
<proteinExistence type="predicted"/>
<protein>
    <submittedName>
        <fullName evidence="2">Uncharacterized protein</fullName>
    </submittedName>
</protein>
<sequence length="123" mass="14480">MGLTMFESTGLFLAWIACTYAIVQITLGIQDAFKEVNEELEQKLIKRLDEIVHRVEVEQQGEVYYWFDQDNRKFLAQGRTTEEIVDILKSRFPDHIFYLEKSNHLLCAKHNWEPVEARSSNKS</sequence>
<dbReference type="EMBL" id="LR796233">
    <property type="protein sequence ID" value="CAB4129302.1"/>
    <property type="molecule type" value="Genomic_DNA"/>
</dbReference>
<reference evidence="2" key="1">
    <citation type="submission" date="2020-04" db="EMBL/GenBank/DDBJ databases">
        <authorList>
            <person name="Chiriac C."/>
            <person name="Salcher M."/>
            <person name="Ghai R."/>
            <person name="Kavagutti S V."/>
        </authorList>
    </citation>
    <scope>NUCLEOTIDE SEQUENCE</scope>
</reference>
<organism evidence="2">
    <name type="scientific">uncultured Caudovirales phage</name>
    <dbReference type="NCBI Taxonomy" id="2100421"/>
    <lineage>
        <taxon>Viruses</taxon>
        <taxon>Duplodnaviria</taxon>
        <taxon>Heunggongvirae</taxon>
        <taxon>Uroviricota</taxon>
        <taxon>Caudoviricetes</taxon>
        <taxon>Peduoviridae</taxon>
        <taxon>Maltschvirus</taxon>
        <taxon>Maltschvirus maltsch</taxon>
    </lineage>
</organism>
<feature type="transmembrane region" description="Helical" evidence="1">
    <location>
        <begin position="12"/>
        <end position="33"/>
    </location>
</feature>
<gene>
    <name evidence="2" type="ORF">UFOVP112_400</name>
</gene>
<evidence type="ECO:0000256" key="1">
    <source>
        <dbReference type="SAM" id="Phobius"/>
    </source>
</evidence>
<name>A0A6J5L6Z5_9CAUD</name>